<organism evidence="2 3">
    <name type="scientific">Modicella reniformis</name>
    <dbReference type="NCBI Taxonomy" id="1440133"/>
    <lineage>
        <taxon>Eukaryota</taxon>
        <taxon>Fungi</taxon>
        <taxon>Fungi incertae sedis</taxon>
        <taxon>Mucoromycota</taxon>
        <taxon>Mortierellomycotina</taxon>
        <taxon>Mortierellomycetes</taxon>
        <taxon>Mortierellales</taxon>
        <taxon>Mortierellaceae</taxon>
        <taxon>Modicella</taxon>
    </lineage>
</organism>
<dbReference type="AlphaFoldDB" id="A0A9P6JGW1"/>
<dbReference type="EMBL" id="JAAAHW010004461">
    <property type="protein sequence ID" value="KAF9974187.1"/>
    <property type="molecule type" value="Genomic_DNA"/>
</dbReference>
<dbReference type="OrthoDB" id="2234134at2759"/>
<dbReference type="InterPro" id="IPR036236">
    <property type="entry name" value="Znf_C2H2_sf"/>
</dbReference>
<dbReference type="Gene3D" id="3.30.160.60">
    <property type="entry name" value="Classic Zinc Finger"/>
    <property type="match status" value="1"/>
</dbReference>
<accession>A0A9P6JGW1</accession>
<sequence>MSSSRGSSQEYSSKQFHCKFCDMTFDSKSDRKLRKQDHPKQRSCNECGRIFLGKRALKNYNRENHYKTCSITVQWPDGENKTVHFERIHGFFQCPWCDKQLRTSSGIKKHVKAESCDDDVEDDDDDGDDCYNDDEDKGQNDNDQHEENEECSKERSRL</sequence>
<comment type="caution">
    <text evidence="2">The sequence shown here is derived from an EMBL/GenBank/DDBJ whole genome shotgun (WGS) entry which is preliminary data.</text>
</comment>
<proteinExistence type="predicted"/>
<feature type="compositionally biased region" description="Acidic residues" evidence="1">
    <location>
        <begin position="116"/>
        <end position="136"/>
    </location>
</feature>
<dbReference type="Proteomes" id="UP000749646">
    <property type="component" value="Unassembled WGS sequence"/>
</dbReference>
<gene>
    <name evidence="2" type="ORF">BGZ65_008863</name>
</gene>
<protein>
    <recommendedName>
        <fullName evidence="4">C2H2-type domain-containing protein</fullName>
    </recommendedName>
</protein>
<dbReference type="SUPFAM" id="SSF57667">
    <property type="entry name" value="beta-beta-alpha zinc fingers"/>
    <property type="match status" value="1"/>
</dbReference>
<reference evidence="2" key="1">
    <citation type="journal article" date="2020" name="Fungal Divers.">
        <title>Resolving the Mortierellaceae phylogeny through synthesis of multi-gene phylogenetics and phylogenomics.</title>
        <authorList>
            <person name="Vandepol N."/>
            <person name="Liber J."/>
            <person name="Desiro A."/>
            <person name="Na H."/>
            <person name="Kennedy M."/>
            <person name="Barry K."/>
            <person name="Grigoriev I.V."/>
            <person name="Miller A.N."/>
            <person name="O'Donnell K."/>
            <person name="Stajich J.E."/>
            <person name="Bonito G."/>
        </authorList>
    </citation>
    <scope>NUCLEOTIDE SEQUENCE</scope>
    <source>
        <strain evidence="2">MES-2147</strain>
    </source>
</reference>
<evidence type="ECO:0000313" key="3">
    <source>
        <dbReference type="Proteomes" id="UP000749646"/>
    </source>
</evidence>
<feature type="compositionally biased region" description="Basic and acidic residues" evidence="1">
    <location>
        <begin position="137"/>
        <end position="158"/>
    </location>
</feature>
<name>A0A9P6JGW1_9FUNG</name>
<keyword evidence="3" id="KW-1185">Reference proteome</keyword>
<evidence type="ECO:0000313" key="2">
    <source>
        <dbReference type="EMBL" id="KAF9974187.1"/>
    </source>
</evidence>
<feature type="region of interest" description="Disordered" evidence="1">
    <location>
        <begin position="105"/>
        <end position="158"/>
    </location>
</feature>
<evidence type="ECO:0000256" key="1">
    <source>
        <dbReference type="SAM" id="MobiDB-lite"/>
    </source>
</evidence>
<evidence type="ECO:0008006" key="4">
    <source>
        <dbReference type="Google" id="ProtNLM"/>
    </source>
</evidence>